<keyword evidence="6" id="KW-0547">Nucleotide-binding</keyword>
<evidence type="ECO:0000256" key="2">
    <source>
        <dbReference type="ARBA" id="ARBA00012071"/>
    </source>
</evidence>
<dbReference type="Proteomes" id="UP001280121">
    <property type="component" value="Unassembled WGS sequence"/>
</dbReference>
<organism evidence="10 11">
    <name type="scientific">Dipteronia dyeriana</name>
    <dbReference type="NCBI Taxonomy" id="168575"/>
    <lineage>
        <taxon>Eukaryota</taxon>
        <taxon>Viridiplantae</taxon>
        <taxon>Streptophyta</taxon>
        <taxon>Embryophyta</taxon>
        <taxon>Tracheophyta</taxon>
        <taxon>Spermatophyta</taxon>
        <taxon>Magnoliopsida</taxon>
        <taxon>eudicotyledons</taxon>
        <taxon>Gunneridae</taxon>
        <taxon>Pentapetalae</taxon>
        <taxon>rosids</taxon>
        <taxon>malvids</taxon>
        <taxon>Sapindales</taxon>
        <taxon>Sapindaceae</taxon>
        <taxon>Hippocastanoideae</taxon>
        <taxon>Acereae</taxon>
        <taxon>Dipteronia</taxon>
    </lineage>
</organism>
<keyword evidence="11" id="KW-1185">Reference proteome</keyword>
<dbReference type="PANTHER" id="PTHR42724:SF1">
    <property type="entry name" value="TETRAACYLDISACCHARIDE 4'-KINASE, MITOCHONDRIAL-RELATED"/>
    <property type="match status" value="1"/>
</dbReference>
<accession>A0AAD9TPP9</accession>
<evidence type="ECO:0000256" key="8">
    <source>
        <dbReference type="ARBA" id="ARBA00022840"/>
    </source>
</evidence>
<dbReference type="GO" id="GO:0009029">
    <property type="term" value="F:lipid-A 4'-kinase activity"/>
    <property type="evidence" value="ECO:0007669"/>
    <property type="project" value="UniProtKB-EC"/>
</dbReference>
<evidence type="ECO:0000313" key="10">
    <source>
        <dbReference type="EMBL" id="KAK2639733.1"/>
    </source>
</evidence>
<sequence>MNCDEIGVIILDDGMQHWSLWHDLEIVMVNGLMPWGDSQLLPLGPLREPLTTLKKADAAVIHNADLVITN</sequence>
<evidence type="ECO:0000256" key="3">
    <source>
        <dbReference type="ARBA" id="ARBA00022516"/>
    </source>
</evidence>
<keyword evidence="3" id="KW-0444">Lipid biosynthesis</keyword>
<comment type="pathway">
    <text evidence="1">Glycolipid biosynthesis; lipid IV(A) biosynthesis; lipid IV(A) from (3R)-3-hydroxytetradecanoyl-[acyl-carrier-protein] and UDP-N-acetyl-alpha-D-glucosamine: step 6/6.</text>
</comment>
<evidence type="ECO:0000256" key="7">
    <source>
        <dbReference type="ARBA" id="ARBA00022777"/>
    </source>
</evidence>
<keyword evidence="8" id="KW-0067">ATP-binding</keyword>
<dbReference type="Pfam" id="PF02606">
    <property type="entry name" value="LpxK"/>
    <property type="match status" value="1"/>
</dbReference>
<keyword evidence="9" id="KW-0443">Lipid metabolism</keyword>
<dbReference type="GO" id="GO:0005524">
    <property type="term" value="F:ATP binding"/>
    <property type="evidence" value="ECO:0007669"/>
    <property type="project" value="UniProtKB-KW"/>
</dbReference>
<dbReference type="GO" id="GO:0009245">
    <property type="term" value="P:lipid A biosynthetic process"/>
    <property type="evidence" value="ECO:0007669"/>
    <property type="project" value="UniProtKB-KW"/>
</dbReference>
<evidence type="ECO:0000256" key="4">
    <source>
        <dbReference type="ARBA" id="ARBA00022556"/>
    </source>
</evidence>
<dbReference type="InterPro" id="IPR003758">
    <property type="entry name" value="LpxK"/>
</dbReference>
<dbReference type="EC" id="2.7.1.130" evidence="2"/>
<evidence type="ECO:0000256" key="9">
    <source>
        <dbReference type="ARBA" id="ARBA00023098"/>
    </source>
</evidence>
<evidence type="ECO:0000256" key="6">
    <source>
        <dbReference type="ARBA" id="ARBA00022741"/>
    </source>
</evidence>
<evidence type="ECO:0000256" key="1">
    <source>
        <dbReference type="ARBA" id="ARBA00004870"/>
    </source>
</evidence>
<dbReference type="EMBL" id="JANJYI010000008">
    <property type="protein sequence ID" value="KAK2639733.1"/>
    <property type="molecule type" value="Genomic_DNA"/>
</dbReference>
<evidence type="ECO:0000313" key="11">
    <source>
        <dbReference type="Proteomes" id="UP001280121"/>
    </source>
</evidence>
<gene>
    <name evidence="10" type="ORF">Ddye_027528</name>
</gene>
<dbReference type="GO" id="GO:0016020">
    <property type="term" value="C:membrane"/>
    <property type="evidence" value="ECO:0007669"/>
    <property type="project" value="GOC"/>
</dbReference>
<dbReference type="AlphaFoldDB" id="A0AAD9TPP9"/>
<comment type="caution">
    <text evidence="10">The sequence shown here is derived from an EMBL/GenBank/DDBJ whole genome shotgun (WGS) entry which is preliminary data.</text>
</comment>
<dbReference type="PANTHER" id="PTHR42724">
    <property type="entry name" value="TETRAACYLDISACCHARIDE 4'-KINASE"/>
    <property type="match status" value="1"/>
</dbReference>
<evidence type="ECO:0000256" key="5">
    <source>
        <dbReference type="ARBA" id="ARBA00022679"/>
    </source>
</evidence>
<proteinExistence type="predicted"/>
<keyword evidence="4" id="KW-0441">Lipid A biosynthesis</keyword>
<keyword evidence="7" id="KW-0418">Kinase</keyword>
<protein>
    <recommendedName>
        <fullName evidence="2">tetraacyldisaccharide 4'-kinase</fullName>
        <ecNumber evidence="2">2.7.1.130</ecNumber>
    </recommendedName>
</protein>
<name>A0AAD9TPP9_9ROSI</name>
<reference evidence="10" key="1">
    <citation type="journal article" date="2023" name="Plant J.">
        <title>Genome sequences and population genomics provide insights into the demographic history, inbreeding, and mutation load of two 'living fossil' tree species of Dipteronia.</title>
        <authorList>
            <person name="Feng Y."/>
            <person name="Comes H.P."/>
            <person name="Chen J."/>
            <person name="Zhu S."/>
            <person name="Lu R."/>
            <person name="Zhang X."/>
            <person name="Li P."/>
            <person name="Qiu J."/>
            <person name="Olsen K.M."/>
            <person name="Qiu Y."/>
        </authorList>
    </citation>
    <scope>NUCLEOTIDE SEQUENCE</scope>
    <source>
        <strain evidence="10">KIB01</strain>
    </source>
</reference>
<keyword evidence="5" id="KW-0808">Transferase</keyword>